<protein>
    <submittedName>
        <fullName evidence="1">Uncharacterized protein</fullName>
    </submittedName>
</protein>
<reference evidence="1" key="1">
    <citation type="submission" date="2023-03" db="EMBL/GenBank/DDBJ databases">
        <title>Near-Complete genome sequence of Lipomyces tetrasporous NRRL Y-64009, an oleaginous yeast capable of growing on lignocellulosic hydrolysates.</title>
        <authorList>
            <consortium name="Lawrence Berkeley National Laboratory"/>
            <person name="Jagtap S.S."/>
            <person name="Liu J.-J."/>
            <person name="Walukiewicz H.E."/>
            <person name="Pangilinan J."/>
            <person name="Lipzen A."/>
            <person name="Ahrendt S."/>
            <person name="Koriabine M."/>
            <person name="Cobaugh K."/>
            <person name="Salamov A."/>
            <person name="Yoshinaga Y."/>
            <person name="Ng V."/>
            <person name="Daum C."/>
            <person name="Grigoriev I.V."/>
            <person name="Slininger P.J."/>
            <person name="Dien B.S."/>
            <person name="Jin Y.-S."/>
            <person name="Rao C.V."/>
        </authorList>
    </citation>
    <scope>NUCLEOTIDE SEQUENCE</scope>
    <source>
        <strain evidence="1">NRRL Y-64009</strain>
    </source>
</reference>
<accession>A0AAD7QX04</accession>
<sequence>MDVLSMTPASDDVSSWVCFDDYPSPITPAEDLVSPSFFGSSLAASNSLLDGSASVLCNDDAHSNTVHPLDLSFDWPSKANLTFADDDLNNGFMLNDSQSFQMPKIYNDINMSSPADLLQANAIP</sequence>
<name>A0AAD7QX04_9ASCO</name>
<comment type="caution">
    <text evidence="1">The sequence shown here is derived from an EMBL/GenBank/DDBJ whole genome shotgun (WGS) entry which is preliminary data.</text>
</comment>
<dbReference type="EMBL" id="JARPMG010000002">
    <property type="protein sequence ID" value="KAJ8103024.1"/>
    <property type="molecule type" value="Genomic_DNA"/>
</dbReference>
<dbReference type="Proteomes" id="UP001217417">
    <property type="component" value="Unassembled WGS sequence"/>
</dbReference>
<evidence type="ECO:0000313" key="1">
    <source>
        <dbReference type="EMBL" id="KAJ8103024.1"/>
    </source>
</evidence>
<keyword evidence="2" id="KW-1185">Reference proteome</keyword>
<dbReference type="GeneID" id="80885453"/>
<dbReference type="RefSeq" id="XP_056046474.1">
    <property type="nucleotide sequence ID" value="XM_056190287.1"/>
</dbReference>
<dbReference type="AlphaFoldDB" id="A0AAD7QX04"/>
<evidence type="ECO:0000313" key="2">
    <source>
        <dbReference type="Proteomes" id="UP001217417"/>
    </source>
</evidence>
<proteinExistence type="predicted"/>
<gene>
    <name evidence="1" type="ORF">POJ06DRAFT_288146</name>
</gene>
<organism evidence="1 2">
    <name type="scientific">Lipomyces tetrasporus</name>
    <dbReference type="NCBI Taxonomy" id="54092"/>
    <lineage>
        <taxon>Eukaryota</taxon>
        <taxon>Fungi</taxon>
        <taxon>Dikarya</taxon>
        <taxon>Ascomycota</taxon>
        <taxon>Saccharomycotina</taxon>
        <taxon>Lipomycetes</taxon>
        <taxon>Lipomycetales</taxon>
        <taxon>Lipomycetaceae</taxon>
        <taxon>Lipomyces</taxon>
    </lineage>
</organism>